<dbReference type="InterPro" id="IPR048680">
    <property type="entry name" value="COG4_N"/>
</dbReference>
<dbReference type="OrthoDB" id="1882346at2759"/>
<dbReference type="PANTHER" id="PTHR24016:SF0">
    <property type="entry name" value="CONSERVED OLIGOMERIC GOLGI COMPLEX SUBUNIT 4"/>
    <property type="match status" value="1"/>
</dbReference>
<comment type="subcellular location">
    <subcellularLocation>
        <location evidence="1">Golgi apparatus membrane</location>
        <topology evidence="1">Peripheral membrane protein</topology>
    </subcellularLocation>
</comment>
<evidence type="ECO:0000256" key="3">
    <source>
        <dbReference type="ARBA" id="ARBA00020975"/>
    </source>
</evidence>
<dbReference type="Pfam" id="PF20663">
    <property type="entry name" value="COG4_N"/>
    <property type="match status" value="1"/>
</dbReference>
<dbReference type="Pfam" id="PF20662">
    <property type="entry name" value="COG4_C"/>
    <property type="match status" value="1"/>
</dbReference>
<dbReference type="InterPro" id="IPR048682">
    <property type="entry name" value="COG4"/>
</dbReference>
<evidence type="ECO:0000256" key="4">
    <source>
        <dbReference type="ARBA" id="ARBA00022448"/>
    </source>
</evidence>
<dbReference type="Proteomes" id="UP001151518">
    <property type="component" value="Unassembled WGS sequence"/>
</dbReference>
<reference evidence="10" key="1">
    <citation type="submission" date="2022-07" db="EMBL/GenBank/DDBJ databases">
        <title>Phylogenomic reconstructions and comparative analyses of Kickxellomycotina fungi.</title>
        <authorList>
            <person name="Reynolds N.K."/>
            <person name="Stajich J.E."/>
            <person name="Barry K."/>
            <person name="Grigoriev I.V."/>
            <person name="Crous P."/>
            <person name="Smith M.E."/>
        </authorList>
    </citation>
    <scope>NUCLEOTIDE SEQUENCE</scope>
    <source>
        <strain evidence="10">NRRL 3115</strain>
    </source>
</reference>
<evidence type="ECO:0000256" key="6">
    <source>
        <dbReference type="ARBA" id="ARBA00023034"/>
    </source>
</evidence>
<evidence type="ECO:0000256" key="2">
    <source>
        <dbReference type="ARBA" id="ARBA00009215"/>
    </source>
</evidence>
<sequence length="930" mass="103017">MTTRVPTSATSGLDLDFSGEISWTKFDELTQSLDIAEIEQAYRLLELEEARVDVEISESVETGEEINMKFAGLSILRDNLYDITEQLAPAQAAIEVTAANAGAISGRVRFLDREQEKLERALNMVVDTDLLKRRLAELLNAMRDKDIDVAAALVHKYIATESTTLNSPLVMFASPSSDARASTATGGDSRDDKFVQLDNPAQIISVAAKELTERVSYMFETAVETNNTKEISHCFRLFPLLGEELRGLDLYSEFLCNVIAEKSRVSGDIQNNIYAIRITRLFEVIATVIDNHFPLVETHYGPGRMVRVMQRLQMEGAKRAALVLDFFEEERHIKRRLSQIQQADASALQANTQSRVQLLSVDRGRTGRYSEEDISDNDFKDITSIISELVLIERQIAAFSRFMESRSISEMKALSSEPMGTEKVFMAVDAIAKLIPLTMQGVLDIPITGTTSGNTSRGAVFDEHTGLISHTPLSLRLPWLTETFISFETFFLTKSIAKAMSLDDSDDLSGWTEPLRDDIESSSVRGSGALAVGSANSRSKDWLKKHIPGLTNAPLGISQTSSCVGDVFFVVRTSLEHAIATQQVSAVEAIAQHAIGVVNSMFLSVVEARALKKWVTGAGGPGNGSNSGSGRNSRALQLGISTGESGWRLPGVRTQHSGISLEQQPTDTTSISPQASAQREILVALNNLDLSCTYMKQTADSLNSKIDSEWQRVPKLEHATRAQKAIDTLAALSAKFAHSKQRSLEQLGLHVLKPWVRSILQQSYRDIKYVLTDEEFNDVQNDNLFQKRFVLKFGSLAQQLKHRLSAKNYSAAIENAIASLSTDWERAIRQSKFNMLGGIMFEKDVRELQRYLEQESGVVLRHKFVRLVQMADILAIESIADANYILESQPAVDMPSNPQTPPSLSKSDIKALLINRIDISEKEMLSLNIQ</sequence>
<organism evidence="10 11">
    <name type="scientific">Coemansia spiralis</name>
    <dbReference type="NCBI Taxonomy" id="417178"/>
    <lineage>
        <taxon>Eukaryota</taxon>
        <taxon>Fungi</taxon>
        <taxon>Fungi incertae sedis</taxon>
        <taxon>Zoopagomycota</taxon>
        <taxon>Kickxellomycotina</taxon>
        <taxon>Kickxellomycetes</taxon>
        <taxon>Kickxellales</taxon>
        <taxon>Kickxellaceae</taxon>
        <taxon>Coemansia</taxon>
    </lineage>
</organism>
<dbReference type="InterPro" id="IPR013167">
    <property type="entry name" value="COG4_M"/>
</dbReference>
<dbReference type="SMART" id="SM00762">
    <property type="entry name" value="Cog4"/>
    <property type="match status" value="1"/>
</dbReference>
<protein>
    <recommendedName>
        <fullName evidence="3">Conserved oligomeric Golgi complex subunit 4</fullName>
    </recommendedName>
    <alternativeName>
        <fullName evidence="8">Component of oligomeric Golgi complex 4</fullName>
    </alternativeName>
</protein>
<accession>A0A9W8L0P1</accession>
<keyword evidence="7" id="KW-0472">Membrane</keyword>
<keyword evidence="4" id="KW-0813">Transport</keyword>
<evidence type="ECO:0000313" key="11">
    <source>
        <dbReference type="Proteomes" id="UP001151518"/>
    </source>
</evidence>
<feature type="domain" description="COG4 transport protein middle alpha-helical bundle" evidence="9">
    <location>
        <begin position="204"/>
        <end position="612"/>
    </location>
</feature>
<evidence type="ECO:0000259" key="9">
    <source>
        <dbReference type="SMART" id="SM00762"/>
    </source>
</evidence>
<comment type="similarity">
    <text evidence="2">Belongs to the COG4 family.</text>
</comment>
<name>A0A9W8L0P1_9FUNG</name>
<dbReference type="Pfam" id="PF08318">
    <property type="entry name" value="COG4_m"/>
    <property type="match status" value="1"/>
</dbReference>
<dbReference type="InterPro" id="IPR048684">
    <property type="entry name" value="COG4_C"/>
</dbReference>
<dbReference type="GO" id="GO:0015031">
    <property type="term" value="P:protein transport"/>
    <property type="evidence" value="ECO:0007669"/>
    <property type="project" value="UniProtKB-KW"/>
</dbReference>
<dbReference type="PANTHER" id="PTHR24016">
    <property type="entry name" value="CONSERVED OLIGOMERIC GOLGI COMPLEX SUBUNIT 4"/>
    <property type="match status" value="1"/>
</dbReference>
<dbReference type="GO" id="GO:0000139">
    <property type="term" value="C:Golgi membrane"/>
    <property type="evidence" value="ECO:0007669"/>
    <property type="project" value="UniProtKB-SubCell"/>
</dbReference>
<dbReference type="Gene3D" id="1.20.58.1970">
    <property type="match status" value="1"/>
</dbReference>
<keyword evidence="5" id="KW-0653">Protein transport</keyword>
<proteinExistence type="inferred from homology"/>
<dbReference type="AlphaFoldDB" id="A0A9W8L0P1"/>
<dbReference type="EMBL" id="JANBTW010000008">
    <property type="protein sequence ID" value="KAJ2679967.1"/>
    <property type="molecule type" value="Genomic_DNA"/>
</dbReference>
<evidence type="ECO:0000256" key="1">
    <source>
        <dbReference type="ARBA" id="ARBA00004395"/>
    </source>
</evidence>
<keyword evidence="6" id="KW-0333">Golgi apparatus</keyword>
<evidence type="ECO:0000256" key="7">
    <source>
        <dbReference type="ARBA" id="ARBA00023136"/>
    </source>
</evidence>
<evidence type="ECO:0000313" key="10">
    <source>
        <dbReference type="EMBL" id="KAJ2679967.1"/>
    </source>
</evidence>
<dbReference type="Gene3D" id="1.10.287.1060">
    <property type="entry name" value="ESAT-6-like"/>
    <property type="match status" value="1"/>
</dbReference>
<gene>
    <name evidence="10" type="primary">COG4</name>
    <name evidence="10" type="ORF">GGI25_001156</name>
</gene>
<evidence type="ECO:0000256" key="8">
    <source>
        <dbReference type="ARBA" id="ARBA00031340"/>
    </source>
</evidence>
<comment type="caution">
    <text evidence="10">The sequence shown here is derived from an EMBL/GenBank/DDBJ whole genome shotgun (WGS) entry which is preliminary data.</text>
</comment>
<evidence type="ECO:0000256" key="5">
    <source>
        <dbReference type="ARBA" id="ARBA00022927"/>
    </source>
</evidence>